<sequence>MGITLKVPSELDHSFFFPKDIVEIEDKLPVEFISSDPFIYEIGFYHGLNMIRPWESPEKVIPFLLEEWKKHKKQLESIFSARDASSALGPMKHAIAIFVEMLFWTNGQPVHFPLHNIQQLNIKPVNVQERIEFIISRPKLYHSFAQLSELYIEQQKHFTRELLLKSKLKNVQE</sequence>
<evidence type="ECO:0000313" key="2">
    <source>
        <dbReference type="EMBL" id="MBY0096581.1"/>
    </source>
</evidence>
<protein>
    <recommendedName>
        <fullName evidence="1">YpoC-like domain-containing protein</fullName>
    </recommendedName>
</protein>
<reference evidence="2 3" key="1">
    <citation type="submission" date="2020-07" db="EMBL/GenBank/DDBJ databases">
        <title>Fungal Genomes of the International Space Station.</title>
        <authorList>
            <person name="Seuylemezian A."/>
            <person name="Singh N.K."/>
            <person name="Wood J."/>
            <person name="Venkateswaran K."/>
        </authorList>
    </citation>
    <scope>NUCLEOTIDE SEQUENCE [LARGE SCALE GENOMIC DNA]</scope>
    <source>
        <strain evidence="2 3">PL-B2</strain>
    </source>
</reference>
<name>A0ABS7K2X4_9BACI</name>
<accession>A0ABS7K2X4</accession>
<dbReference type="InterPro" id="IPR048427">
    <property type="entry name" value="YpoC"/>
</dbReference>
<organism evidence="2 3">
    <name type="scientific">Mesobacillus maritimus</name>
    <dbReference type="NCBI Taxonomy" id="1643336"/>
    <lineage>
        <taxon>Bacteria</taxon>
        <taxon>Bacillati</taxon>
        <taxon>Bacillota</taxon>
        <taxon>Bacilli</taxon>
        <taxon>Bacillales</taxon>
        <taxon>Bacillaceae</taxon>
        <taxon>Mesobacillus</taxon>
    </lineage>
</organism>
<dbReference type="Pfam" id="PF21747">
    <property type="entry name" value="YpoC"/>
    <property type="match status" value="1"/>
</dbReference>
<proteinExistence type="predicted"/>
<feature type="domain" description="YpoC-like" evidence="1">
    <location>
        <begin position="59"/>
        <end position="165"/>
    </location>
</feature>
<dbReference type="RefSeq" id="WP_221872567.1">
    <property type="nucleotide sequence ID" value="NZ_JACWFH010000008.1"/>
</dbReference>
<comment type="caution">
    <text evidence="2">The sequence shown here is derived from an EMBL/GenBank/DDBJ whole genome shotgun (WGS) entry which is preliminary data.</text>
</comment>
<dbReference type="Proteomes" id="UP000769780">
    <property type="component" value="Unassembled WGS sequence"/>
</dbReference>
<keyword evidence="3" id="KW-1185">Reference proteome</keyword>
<dbReference type="EMBL" id="JACWFH010000008">
    <property type="protein sequence ID" value="MBY0096581.1"/>
    <property type="molecule type" value="Genomic_DNA"/>
</dbReference>
<gene>
    <name evidence="2" type="ORF">H0185_07150</name>
</gene>
<evidence type="ECO:0000259" key="1">
    <source>
        <dbReference type="Pfam" id="PF21747"/>
    </source>
</evidence>
<evidence type="ECO:0000313" key="3">
    <source>
        <dbReference type="Proteomes" id="UP000769780"/>
    </source>
</evidence>